<protein>
    <recommendedName>
        <fullName evidence="8">Pentraxin (PTX) domain-containing protein</fullName>
    </recommendedName>
</protein>
<keyword evidence="5" id="KW-0325">Glycoprotein</keyword>
<evidence type="ECO:0000256" key="4">
    <source>
        <dbReference type="ARBA" id="ARBA00023157"/>
    </source>
</evidence>
<dbReference type="PANTHER" id="PTHR19277">
    <property type="entry name" value="PENTRAXIN"/>
    <property type="match status" value="1"/>
</dbReference>
<evidence type="ECO:0000313" key="10">
    <source>
        <dbReference type="Proteomes" id="UP000812440"/>
    </source>
</evidence>
<comment type="caution">
    <text evidence="6">Lacks conserved residue(s) required for the propagation of feature annotation.</text>
</comment>
<evidence type="ECO:0000256" key="3">
    <source>
        <dbReference type="ARBA" id="ARBA00022837"/>
    </source>
</evidence>
<dbReference type="PROSITE" id="PS51828">
    <property type="entry name" value="PTX_2"/>
    <property type="match status" value="1"/>
</dbReference>
<dbReference type="OrthoDB" id="8793160at2759"/>
<feature type="region of interest" description="Disordered" evidence="7">
    <location>
        <begin position="245"/>
        <end position="273"/>
    </location>
</feature>
<name>A0A8T2IR50_9PIPI</name>
<reference evidence="9" key="1">
    <citation type="thesis" date="2020" institute="ProQuest LLC" country="789 East Eisenhower Parkway, Ann Arbor, MI, USA">
        <title>Comparative Genomics and Chromosome Evolution.</title>
        <authorList>
            <person name="Mudd A.B."/>
        </authorList>
    </citation>
    <scope>NUCLEOTIDE SEQUENCE</scope>
    <source>
        <strain evidence="9">Female2</strain>
        <tissue evidence="9">Blood</tissue>
    </source>
</reference>
<accession>A0A8T2IR50</accession>
<feature type="domain" description="Pentraxin (PTX)" evidence="8">
    <location>
        <begin position="298"/>
        <end position="505"/>
    </location>
</feature>
<dbReference type="AlphaFoldDB" id="A0A8T2IR50"/>
<evidence type="ECO:0000256" key="7">
    <source>
        <dbReference type="SAM" id="MobiDB-lite"/>
    </source>
</evidence>
<feature type="compositionally biased region" description="Basic and acidic residues" evidence="7">
    <location>
        <begin position="245"/>
        <end position="272"/>
    </location>
</feature>
<dbReference type="SMART" id="SM00159">
    <property type="entry name" value="PTX"/>
    <property type="match status" value="1"/>
</dbReference>
<dbReference type="Proteomes" id="UP000812440">
    <property type="component" value="Chromosome 9"/>
</dbReference>
<comment type="caution">
    <text evidence="9">The sequence shown here is derived from an EMBL/GenBank/DDBJ whole genome shotgun (WGS) entry which is preliminary data.</text>
</comment>
<keyword evidence="3" id="KW-0106">Calcium</keyword>
<dbReference type="PANTHER" id="PTHR19277:SF122">
    <property type="entry name" value="PENTRAXIN-4"/>
    <property type="match status" value="1"/>
</dbReference>
<organism evidence="9 10">
    <name type="scientific">Hymenochirus boettgeri</name>
    <name type="common">Congo dwarf clawed frog</name>
    <dbReference type="NCBI Taxonomy" id="247094"/>
    <lineage>
        <taxon>Eukaryota</taxon>
        <taxon>Metazoa</taxon>
        <taxon>Chordata</taxon>
        <taxon>Craniata</taxon>
        <taxon>Vertebrata</taxon>
        <taxon>Euteleostomi</taxon>
        <taxon>Amphibia</taxon>
        <taxon>Batrachia</taxon>
        <taxon>Anura</taxon>
        <taxon>Pipoidea</taxon>
        <taxon>Pipidae</taxon>
        <taxon>Pipinae</taxon>
        <taxon>Hymenochirus</taxon>
    </lineage>
</organism>
<dbReference type="InterPro" id="IPR001759">
    <property type="entry name" value="PTX_dom"/>
</dbReference>
<dbReference type="InterPro" id="IPR051360">
    <property type="entry name" value="Neuronal_Pentraxin_Related"/>
</dbReference>
<proteinExistence type="predicted"/>
<keyword evidence="4" id="KW-1015">Disulfide bond</keyword>
<evidence type="ECO:0000256" key="6">
    <source>
        <dbReference type="PROSITE-ProRule" id="PRU01172"/>
    </source>
</evidence>
<evidence type="ECO:0000256" key="2">
    <source>
        <dbReference type="ARBA" id="ARBA00022723"/>
    </source>
</evidence>
<gene>
    <name evidence="9" type="ORF">GDO86_017636</name>
</gene>
<dbReference type="EMBL" id="JAACNH010000009">
    <property type="protein sequence ID" value="KAG8433428.1"/>
    <property type="molecule type" value="Genomic_DNA"/>
</dbReference>
<dbReference type="GO" id="GO:0046872">
    <property type="term" value="F:metal ion binding"/>
    <property type="evidence" value="ECO:0007669"/>
    <property type="project" value="UniProtKB-KW"/>
</dbReference>
<evidence type="ECO:0000256" key="5">
    <source>
        <dbReference type="ARBA" id="ARBA00023180"/>
    </source>
</evidence>
<evidence type="ECO:0000256" key="1">
    <source>
        <dbReference type="ARBA" id="ARBA00001913"/>
    </source>
</evidence>
<keyword evidence="10" id="KW-1185">Reference proteome</keyword>
<dbReference type="SUPFAM" id="SSF49899">
    <property type="entry name" value="Concanavalin A-like lectins/glucanases"/>
    <property type="match status" value="1"/>
</dbReference>
<dbReference type="InterPro" id="IPR013320">
    <property type="entry name" value="ConA-like_dom_sf"/>
</dbReference>
<keyword evidence="2" id="KW-0479">Metal-binding</keyword>
<dbReference type="Pfam" id="PF00354">
    <property type="entry name" value="Pentaxin"/>
    <property type="match status" value="1"/>
</dbReference>
<comment type="cofactor">
    <cofactor evidence="1">
        <name>Ca(2+)</name>
        <dbReference type="ChEBI" id="CHEBI:29108"/>
    </cofactor>
</comment>
<sequence>MDIVINPSRSEITLTRLQGIAENYNISYDIDAKFQHLTDQQHSITEAFNATKEVNQKELDGIKFWLKKLQRKTKKLDLKISSLEGSMAERDKQETKDKKARDNIISNLTSALGSQKRLVVQLALDKKALQKALDVVQESMQRQGNKIAVLEQQLTPQSLNQTPGKNLLGSPGMDASPISAQQRMAKLQSKHSQMKRLHQEQQLLIPTKITMASFPHGRVIDNVSFPEKEEPGNVTDTMKRIKEKENDNVTERERAMEEEPLDDNVKNEKSPEQEPQAYVNMSLLENQGHDHLSPICNVDSVLVFPNASTENYITFSKGVRQGLHEMSICSWVQTTGKYMGTILSYATEENDNKLVLYGRDGGTYDALHFVIGDPVYRELPVLPFLDGSWHHTCFIWSSIQGKYWFYVDRRLVSTGSRFQKGYEIPPGGSLILGQEQDTVGGGFESSEAFVGNLAGFAVWNRALSPGEVSGIATGKGLPRGTILTLADDPTLHGFVKRVDCPCLEHCL</sequence>
<evidence type="ECO:0000259" key="8">
    <source>
        <dbReference type="PROSITE" id="PS51828"/>
    </source>
</evidence>
<dbReference type="PRINTS" id="PR00895">
    <property type="entry name" value="PENTAXIN"/>
</dbReference>
<dbReference type="Gene3D" id="2.60.120.200">
    <property type="match status" value="1"/>
</dbReference>
<evidence type="ECO:0000313" key="9">
    <source>
        <dbReference type="EMBL" id="KAG8433428.1"/>
    </source>
</evidence>